<evidence type="ECO:0000256" key="5">
    <source>
        <dbReference type="ARBA" id="ARBA00022777"/>
    </source>
</evidence>
<dbReference type="SMART" id="SM00220">
    <property type="entry name" value="S_TKc"/>
    <property type="match status" value="1"/>
</dbReference>
<dbReference type="GO" id="GO:0005524">
    <property type="term" value="F:ATP binding"/>
    <property type="evidence" value="ECO:0007669"/>
    <property type="project" value="UniProtKB-KW"/>
</dbReference>
<reference evidence="10" key="1">
    <citation type="submission" date="2022-11" db="UniProtKB">
        <authorList>
            <consortium name="WormBaseParasite"/>
        </authorList>
    </citation>
    <scope>IDENTIFICATION</scope>
</reference>
<protein>
    <recommendedName>
        <fullName evidence="1">non-specific serine/threonine protein kinase</fullName>
        <ecNumber evidence="1">2.7.11.1</ecNumber>
    </recommendedName>
</protein>
<dbReference type="InterPro" id="IPR011009">
    <property type="entry name" value="Kinase-like_dom_sf"/>
</dbReference>
<proteinExistence type="predicted"/>
<evidence type="ECO:0000313" key="9">
    <source>
        <dbReference type="Proteomes" id="UP000887578"/>
    </source>
</evidence>
<name>A0A914PB16_9BILA</name>
<keyword evidence="9" id="KW-1185">Reference proteome</keyword>
<keyword evidence="3" id="KW-0808">Transferase</keyword>
<keyword evidence="2" id="KW-0723">Serine/threonine-protein kinase</keyword>
<evidence type="ECO:0000256" key="2">
    <source>
        <dbReference type="ARBA" id="ARBA00022527"/>
    </source>
</evidence>
<feature type="signal peptide" evidence="7">
    <location>
        <begin position="1"/>
        <end position="17"/>
    </location>
</feature>
<dbReference type="InterPro" id="IPR050235">
    <property type="entry name" value="CK1_Ser-Thr_kinase"/>
</dbReference>
<dbReference type="WBParaSite" id="PDA_v2.g12491.t1">
    <property type="protein sequence ID" value="PDA_v2.g12491.t1"/>
    <property type="gene ID" value="PDA_v2.g12491"/>
</dbReference>
<dbReference type="InterPro" id="IPR008271">
    <property type="entry name" value="Ser/Thr_kinase_AS"/>
</dbReference>
<dbReference type="PANTHER" id="PTHR11909">
    <property type="entry name" value="CASEIN KINASE-RELATED"/>
    <property type="match status" value="1"/>
</dbReference>
<dbReference type="InterPro" id="IPR047916">
    <property type="entry name" value="TTBK_Asator-like_STKc"/>
</dbReference>
<dbReference type="PROSITE" id="PS00108">
    <property type="entry name" value="PROTEIN_KINASE_ST"/>
    <property type="match status" value="1"/>
</dbReference>
<keyword evidence="7" id="KW-0732">Signal</keyword>
<sequence>MHIALLLLETTLCGAVATSNLNPLLLSHHHGSRIGGFGAVYKVSDSTGQYALKVEGIGEGIQVLKMEAFVLTELTKKGSRHFCKIEDKGRFGTFNYVVMTLVGKSLQDLRKEGPGQHMSMGTAISSSLQCLEALEDLHGIGYLHRDVKPGNYTIGRVELQEQRKIYILDFGMCRKFTNEQGIIRKPRAAAGFRGTVRYAPISCHMQRELCRKDDVETWVYMAVELTTGNLPWKNVQDMNAVGEYKRKCRAPPFVNELFQGCPREYIEILTYVDSLKYYDAPNYQMCYQLMRKALVSMGVQEFPYDWEKPGGMF</sequence>
<dbReference type="Pfam" id="PF00069">
    <property type="entry name" value="Pkinase"/>
    <property type="match status" value="1"/>
</dbReference>
<dbReference type="EC" id="2.7.11.1" evidence="1"/>
<dbReference type="AlphaFoldDB" id="A0A914PB16"/>
<organism evidence="9 10">
    <name type="scientific">Panagrolaimus davidi</name>
    <dbReference type="NCBI Taxonomy" id="227884"/>
    <lineage>
        <taxon>Eukaryota</taxon>
        <taxon>Metazoa</taxon>
        <taxon>Ecdysozoa</taxon>
        <taxon>Nematoda</taxon>
        <taxon>Chromadorea</taxon>
        <taxon>Rhabditida</taxon>
        <taxon>Tylenchina</taxon>
        <taxon>Panagrolaimomorpha</taxon>
        <taxon>Panagrolaimoidea</taxon>
        <taxon>Panagrolaimidae</taxon>
        <taxon>Panagrolaimus</taxon>
    </lineage>
</organism>
<feature type="domain" description="Protein kinase" evidence="8">
    <location>
        <begin position="26"/>
        <end position="313"/>
    </location>
</feature>
<dbReference type="SUPFAM" id="SSF56112">
    <property type="entry name" value="Protein kinase-like (PK-like)"/>
    <property type="match status" value="1"/>
</dbReference>
<dbReference type="CDD" id="cd14017">
    <property type="entry name" value="STKc_TTBK"/>
    <property type="match status" value="1"/>
</dbReference>
<accession>A0A914PB16</accession>
<dbReference type="GO" id="GO:0004674">
    <property type="term" value="F:protein serine/threonine kinase activity"/>
    <property type="evidence" value="ECO:0007669"/>
    <property type="project" value="UniProtKB-KW"/>
</dbReference>
<evidence type="ECO:0000256" key="3">
    <source>
        <dbReference type="ARBA" id="ARBA00022679"/>
    </source>
</evidence>
<dbReference type="Gene3D" id="1.10.510.10">
    <property type="entry name" value="Transferase(Phosphotransferase) domain 1"/>
    <property type="match status" value="1"/>
</dbReference>
<keyword evidence="6" id="KW-0067">ATP-binding</keyword>
<dbReference type="InterPro" id="IPR000719">
    <property type="entry name" value="Prot_kinase_dom"/>
</dbReference>
<evidence type="ECO:0000256" key="1">
    <source>
        <dbReference type="ARBA" id="ARBA00012513"/>
    </source>
</evidence>
<feature type="chain" id="PRO_5037386932" description="non-specific serine/threonine protein kinase" evidence="7">
    <location>
        <begin position="18"/>
        <end position="313"/>
    </location>
</feature>
<dbReference type="Proteomes" id="UP000887578">
    <property type="component" value="Unplaced"/>
</dbReference>
<evidence type="ECO:0000259" key="8">
    <source>
        <dbReference type="PROSITE" id="PS50011"/>
    </source>
</evidence>
<evidence type="ECO:0000256" key="7">
    <source>
        <dbReference type="SAM" id="SignalP"/>
    </source>
</evidence>
<keyword evidence="5" id="KW-0418">Kinase</keyword>
<evidence type="ECO:0000256" key="4">
    <source>
        <dbReference type="ARBA" id="ARBA00022741"/>
    </source>
</evidence>
<dbReference type="PROSITE" id="PS50011">
    <property type="entry name" value="PROTEIN_KINASE_DOM"/>
    <property type="match status" value="1"/>
</dbReference>
<keyword evidence="4" id="KW-0547">Nucleotide-binding</keyword>
<evidence type="ECO:0000256" key="6">
    <source>
        <dbReference type="ARBA" id="ARBA00022840"/>
    </source>
</evidence>
<evidence type="ECO:0000313" key="10">
    <source>
        <dbReference type="WBParaSite" id="PDA_v2.g12491.t1"/>
    </source>
</evidence>